<dbReference type="AlphaFoldDB" id="A0A4Y3QZK3"/>
<protein>
    <submittedName>
        <fullName evidence="3">Transferase</fullName>
    </submittedName>
</protein>
<feature type="domain" description="Glycosyltransferase 2-like" evidence="2">
    <location>
        <begin position="17"/>
        <end position="123"/>
    </location>
</feature>
<name>A0A4Y3QZK3_STRCI</name>
<dbReference type="SUPFAM" id="SSF53448">
    <property type="entry name" value="Nucleotide-diphospho-sugar transferases"/>
    <property type="match status" value="1"/>
</dbReference>
<dbReference type="InterPro" id="IPR001173">
    <property type="entry name" value="Glyco_trans_2-like"/>
</dbReference>
<dbReference type="PANTHER" id="PTHR43685">
    <property type="entry name" value="GLYCOSYLTRANSFERASE"/>
    <property type="match status" value="1"/>
</dbReference>
<keyword evidence="3" id="KW-0808">Transferase</keyword>
<evidence type="ECO:0000256" key="1">
    <source>
        <dbReference type="SAM" id="MobiDB-lite"/>
    </source>
</evidence>
<comment type="caution">
    <text evidence="3">The sequence shown here is derived from an EMBL/GenBank/DDBJ whole genome shotgun (WGS) entry which is preliminary data.</text>
</comment>
<reference evidence="3 4" key="1">
    <citation type="submission" date="2019-06" db="EMBL/GenBank/DDBJ databases">
        <title>Whole genome shotgun sequence of Streptomyces cacaoi subsp. cacaoi NBRC 12748.</title>
        <authorList>
            <person name="Hosoyama A."/>
            <person name="Uohara A."/>
            <person name="Ohji S."/>
            <person name="Ichikawa N."/>
        </authorList>
    </citation>
    <scope>NUCLEOTIDE SEQUENCE [LARGE SCALE GENOMIC DNA]</scope>
    <source>
        <strain evidence="3 4">NBRC 12748</strain>
    </source>
</reference>
<dbReference type="GO" id="GO:0016740">
    <property type="term" value="F:transferase activity"/>
    <property type="evidence" value="ECO:0007669"/>
    <property type="project" value="UniProtKB-KW"/>
</dbReference>
<dbReference type="Proteomes" id="UP000319210">
    <property type="component" value="Unassembled WGS sequence"/>
</dbReference>
<sequence length="378" mass="39665">MNSAHPDPAPPDPAYAVVVPTLGRPSLAGTLRALAAAGAPRPRRIVLVDDRPARECDPLPVTVPEELAPLVTVVPGAAAGPAAARNAGWRAADEEWIAFLDDDVLPGPDWARQLAADLAAAGPTTAGTQGRITVPLPADRAPTDWERTTAGLAGARWITADMAYRRAALEAVGGFDERFRRAFREDADLALRLLAAGWRLTTGRRHTVHPVRPADRWVSVRAQAGNGDDVLMHRLHGPDWWRRAGAARGRLPRHLAVTAAACAALGGLAAGRPRTASLLGGLWLLGTGEFLYARVRPGPRTREELLTMAVSSVLIPPAATYHWSRGWGRHLRTPRAGEAGRTGEAGGAGRPEGAGTAGRAGRTGRAGEAGEAGEAVAA</sequence>
<gene>
    <name evidence="3" type="ORF">SCA03_24190</name>
</gene>
<dbReference type="OrthoDB" id="9781367at2"/>
<organism evidence="3 4">
    <name type="scientific">Streptomyces cacaoi</name>
    <dbReference type="NCBI Taxonomy" id="1898"/>
    <lineage>
        <taxon>Bacteria</taxon>
        <taxon>Bacillati</taxon>
        <taxon>Actinomycetota</taxon>
        <taxon>Actinomycetes</taxon>
        <taxon>Kitasatosporales</taxon>
        <taxon>Streptomycetaceae</taxon>
        <taxon>Streptomyces</taxon>
    </lineage>
</organism>
<accession>A0A4Y3QZK3</accession>
<dbReference type="PANTHER" id="PTHR43685:SF3">
    <property type="entry name" value="SLR2126 PROTEIN"/>
    <property type="match status" value="1"/>
</dbReference>
<dbReference type="Gene3D" id="3.90.550.10">
    <property type="entry name" value="Spore Coat Polysaccharide Biosynthesis Protein SpsA, Chain A"/>
    <property type="match status" value="1"/>
</dbReference>
<keyword evidence="4" id="KW-1185">Reference proteome</keyword>
<dbReference type="InterPro" id="IPR050834">
    <property type="entry name" value="Glycosyltransf_2"/>
</dbReference>
<dbReference type="RefSeq" id="WP_086817837.1">
    <property type="nucleotide sequence ID" value="NZ_BJMM01000009.1"/>
</dbReference>
<proteinExistence type="predicted"/>
<evidence type="ECO:0000313" key="3">
    <source>
        <dbReference type="EMBL" id="GEB49868.1"/>
    </source>
</evidence>
<feature type="compositionally biased region" description="Gly residues" evidence="1">
    <location>
        <begin position="343"/>
        <end position="358"/>
    </location>
</feature>
<dbReference type="Pfam" id="PF00535">
    <property type="entry name" value="Glycos_transf_2"/>
    <property type="match status" value="1"/>
</dbReference>
<dbReference type="CDD" id="cd00761">
    <property type="entry name" value="Glyco_tranf_GTA_type"/>
    <property type="match status" value="1"/>
</dbReference>
<dbReference type="EMBL" id="BJMM01000009">
    <property type="protein sequence ID" value="GEB49868.1"/>
    <property type="molecule type" value="Genomic_DNA"/>
</dbReference>
<dbReference type="InterPro" id="IPR029044">
    <property type="entry name" value="Nucleotide-diphossugar_trans"/>
</dbReference>
<evidence type="ECO:0000259" key="2">
    <source>
        <dbReference type="Pfam" id="PF00535"/>
    </source>
</evidence>
<feature type="region of interest" description="Disordered" evidence="1">
    <location>
        <begin position="332"/>
        <end position="378"/>
    </location>
</feature>
<evidence type="ECO:0000313" key="4">
    <source>
        <dbReference type="Proteomes" id="UP000319210"/>
    </source>
</evidence>